<dbReference type="EMBL" id="BAABWN010000007">
    <property type="protein sequence ID" value="GAA6168618.1"/>
    <property type="molecule type" value="Genomic_DNA"/>
</dbReference>
<dbReference type="PANTHER" id="PTHR11629:SF63">
    <property type="entry name" value="V-TYPE PROTON ATPASE SUBUNIT A"/>
    <property type="match status" value="1"/>
</dbReference>
<evidence type="ECO:0000256" key="5">
    <source>
        <dbReference type="ARBA" id="ARBA00022989"/>
    </source>
</evidence>
<dbReference type="PANTHER" id="PTHR11629">
    <property type="entry name" value="VACUOLAR PROTON ATPASES"/>
    <property type="match status" value="1"/>
</dbReference>
<evidence type="ECO:0000256" key="1">
    <source>
        <dbReference type="ARBA" id="ARBA00004141"/>
    </source>
</evidence>
<keyword evidence="7 8" id="KW-0472">Membrane</keyword>
<keyword evidence="4 8" id="KW-0812">Transmembrane</keyword>
<dbReference type="Pfam" id="PF01496">
    <property type="entry name" value="V_ATPase_I"/>
    <property type="match status" value="1"/>
</dbReference>
<feature type="transmembrane region" description="Helical" evidence="8">
    <location>
        <begin position="399"/>
        <end position="418"/>
    </location>
</feature>
<feature type="transmembrane region" description="Helical" evidence="8">
    <location>
        <begin position="540"/>
        <end position="563"/>
    </location>
</feature>
<comment type="similarity">
    <text evidence="2">Belongs to the V-ATPase 116 kDa subunit family.</text>
</comment>
<accession>A0ABQ0AAE3</accession>
<keyword evidence="3" id="KW-0813">Transport</keyword>
<evidence type="ECO:0000256" key="4">
    <source>
        <dbReference type="ARBA" id="ARBA00022692"/>
    </source>
</evidence>
<evidence type="ECO:0000256" key="6">
    <source>
        <dbReference type="ARBA" id="ARBA00023065"/>
    </source>
</evidence>
<keyword evidence="5 8" id="KW-1133">Transmembrane helix</keyword>
<sequence>MSIVKLKKATVLASNNQVEQVVEALQEFGRLHIIEKPNEAQDNIENRNSDNYGQLIDCVNFLEKSERKIKQEKRYQSYDLNEVISKIGALKANIHAEKNHYDHVMHEIKQLEPWGDFELSGLEADIRRTFWFYDLPLASLKKIHRLSLPYQVVNQNHTRIYVVVISEQKPVEDGLPEKSLDLPSESLSALYEKRHNLLLTLDELNVERIHCTKYLDALKSAAYKEENIRQRDNTIRNITSYDEFFSLEAWVPEVNVRDLTALSKKAHFALTLETPKEQDDPPTLLKPNSMFESGSLLAKIYQLPSYYSSDPSIHLYLSFSLFFALILSDVGYASISLLALLVFWKKMSNQKTLKVLRPLLLAMALAASVWGVLVNSFFGYSLIDTNRVAPVVDINNYDLMMFLAVGIGVVHIVIANIVHMRVLTFSDNRWLAKIGWILVSVGAYFSWVFSAHDSAFRMFASMIAIGLIGIFLFSHDSLVEKNVNEKFWLTIKSGFLALCNITKLFGDVLSYMRLFALGLASASLAITFNDLSQSAFDYGGVGLIGGCLIWLIGHSINFILGIMSGVVHGLRLNFIEFYNWSNPGEGYAFVPFMMKEV</sequence>
<evidence type="ECO:0000256" key="3">
    <source>
        <dbReference type="ARBA" id="ARBA00022448"/>
    </source>
</evidence>
<evidence type="ECO:0000313" key="10">
    <source>
        <dbReference type="Proteomes" id="UP001465153"/>
    </source>
</evidence>
<feature type="transmembrane region" description="Helical" evidence="8">
    <location>
        <begin position="430"/>
        <end position="449"/>
    </location>
</feature>
<dbReference type="Proteomes" id="UP001465153">
    <property type="component" value="Unassembled WGS sequence"/>
</dbReference>
<feature type="transmembrane region" description="Helical" evidence="8">
    <location>
        <begin position="511"/>
        <end position="528"/>
    </location>
</feature>
<feature type="transmembrane region" description="Helical" evidence="8">
    <location>
        <begin position="455"/>
        <end position="475"/>
    </location>
</feature>
<evidence type="ECO:0000256" key="7">
    <source>
        <dbReference type="ARBA" id="ARBA00023136"/>
    </source>
</evidence>
<evidence type="ECO:0000256" key="2">
    <source>
        <dbReference type="ARBA" id="ARBA00009904"/>
    </source>
</evidence>
<protein>
    <submittedName>
        <fullName evidence="9">V-type ATPase 116kDa subunit family protein</fullName>
    </submittedName>
</protein>
<proteinExistence type="inferred from homology"/>
<feature type="transmembrane region" description="Helical" evidence="8">
    <location>
        <begin position="315"/>
        <end position="343"/>
    </location>
</feature>
<keyword evidence="6" id="KW-0406">Ion transport</keyword>
<dbReference type="RefSeq" id="WP_353303348.1">
    <property type="nucleotide sequence ID" value="NZ_BAABWN010000007.1"/>
</dbReference>
<dbReference type="InterPro" id="IPR002490">
    <property type="entry name" value="V-ATPase_116kDa_su"/>
</dbReference>
<reference evidence="9 10" key="1">
    <citation type="submission" date="2024-04" db="EMBL/GenBank/DDBJ databases">
        <title>Draft genome sequence of Sessilibacter corallicola NBRC 116591.</title>
        <authorList>
            <person name="Miyakawa T."/>
            <person name="Kusuya Y."/>
            <person name="Miura T."/>
        </authorList>
    </citation>
    <scope>NUCLEOTIDE SEQUENCE [LARGE SCALE GENOMIC DNA]</scope>
    <source>
        <strain evidence="9 10">KU-00831-HH</strain>
    </source>
</reference>
<gene>
    <name evidence="9" type="ORF">NBRC116591_24290</name>
</gene>
<keyword evidence="10" id="KW-1185">Reference proteome</keyword>
<comment type="subcellular location">
    <subcellularLocation>
        <location evidence="1">Membrane</location>
        <topology evidence="1">Multi-pass membrane protein</topology>
    </subcellularLocation>
</comment>
<evidence type="ECO:0000256" key="8">
    <source>
        <dbReference type="SAM" id="Phobius"/>
    </source>
</evidence>
<evidence type="ECO:0000313" key="9">
    <source>
        <dbReference type="EMBL" id="GAA6168618.1"/>
    </source>
</evidence>
<name>A0ABQ0AAE3_9GAMM</name>
<feature type="transmembrane region" description="Helical" evidence="8">
    <location>
        <begin position="355"/>
        <end position="379"/>
    </location>
</feature>
<comment type="caution">
    <text evidence="9">The sequence shown here is derived from an EMBL/GenBank/DDBJ whole genome shotgun (WGS) entry which is preliminary data.</text>
</comment>
<organism evidence="9 10">
    <name type="scientific">Sessilibacter corallicola</name>
    <dbReference type="NCBI Taxonomy" id="2904075"/>
    <lineage>
        <taxon>Bacteria</taxon>
        <taxon>Pseudomonadati</taxon>
        <taxon>Pseudomonadota</taxon>
        <taxon>Gammaproteobacteria</taxon>
        <taxon>Cellvibrionales</taxon>
        <taxon>Cellvibrionaceae</taxon>
        <taxon>Sessilibacter</taxon>
    </lineage>
</organism>